<dbReference type="InterPro" id="IPR016171">
    <property type="entry name" value="Vanillyl_alc_oxidase_C-sub2"/>
</dbReference>
<keyword evidence="4" id="KW-1185">Reference proteome</keyword>
<dbReference type="Pfam" id="PF01565">
    <property type="entry name" value="FAD_binding_4"/>
    <property type="match status" value="1"/>
</dbReference>
<dbReference type="Gene3D" id="3.30.70.2520">
    <property type="match status" value="1"/>
</dbReference>
<reference evidence="3 4" key="1">
    <citation type="submission" date="2022-03" db="EMBL/GenBank/DDBJ databases">
        <title>Pseudonocardia alaer sp. nov., a novel actinomycete isolated from reed forest soil.</title>
        <authorList>
            <person name="Wang L."/>
        </authorList>
    </citation>
    <scope>NUCLEOTIDE SEQUENCE [LARGE SCALE GENOMIC DNA]</scope>
    <source>
        <strain evidence="3 4">Y-16303</strain>
    </source>
</reference>
<dbReference type="Gene3D" id="1.10.45.10">
    <property type="entry name" value="Vanillyl-alcohol Oxidase, Chain A, domain 4"/>
    <property type="match status" value="1"/>
</dbReference>
<dbReference type="PROSITE" id="PS51387">
    <property type="entry name" value="FAD_PCMH"/>
    <property type="match status" value="1"/>
</dbReference>
<protein>
    <submittedName>
        <fullName evidence="3">FAD-binding protein</fullName>
    </submittedName>
</protein>
<evidence type="ECO:0000313" key="3">
    <source>
        <dbReference type="EMBL" id="MCH6167451.1"/>
    </source>
</evidence>
<gene>
    <name evidence="3" type="ORF">MMF94_17330</name>
</gene>
<dbReference type="PANTHER" id="PTHR43762:SF1">
    <property type="entry name" value="D-ARABINONO-1,4-LACTONE OXIDASE"/>
    <property type="match status" value="1"/>
</dbReference>
<dbReference type="InterPro" id="IPR036318">
    <property type="entry name" value="FAD-bd_PCMH-like_sf"/>
</dbReference>
<dbReference type="RefSeq" id="WP_241037844.1">
    <property type="nucleotide sequence ID" value="NZ_BAAAJF010000005.1"/>
</dbReference>
<evidence type="ECO:0000256" key="1">
    <source>
        <dbReference type="ARBA" id="ARBA00023002"/>
    </source>
</evidence>
<dbReference type="InterPro" id="IPR010031">
    <property type="entry name" value="FAD_lactone_oxidase-like"/>
</dbReference>
<dbReference type="InterPro" id="IPR016169">
    <property type="entry name" value="FAD-bd_PCMH_sub2"/>
</dbReference>
<dbReference type="Gene3D" id="3.30.43.10">
    <property type="entry name" value="Uridine Diphospho-n-acetylenolpyruvylglucosamine Reductase, domain 2"/>
    <property type="match status" value="1"/>
</dbReference>
<name>A0ABS9TGP7_9PSEU</name>
<dbReference type="InterPro" id="IPR016166">
    <property type="entry name" value="FAD-bd_PCMH"/>
</dbReference>
<feature type="domain" description="FAD-binding PCMH-type" evidence="2">
    <location>
        <begin position="13"/>
        <end position="178"/>
    </location>
</feature>
<comment type="caution">
    <text evidence="3">The sequence shown here is derived from an EMBL/GenBank/DDBJ whole genome shotgun (WGS) entry which is preliminary data.</text>
</comment>
<dbReference type="Proteomes" id="UP001299970">
    <property type="component" value="Unassembled WGS sequence"/>
</dbReference>
<dbReference type="Gene3D" id="3.30.70.2530">
    <property type="match status" value="1"/>
</dbReference>
<dbReference type="InterPro" id="IPR016167">
    <property type="entry name" value="FAD-bd_PCMH_sub1"/>
</dbReference>
<proteinExistence type="predicted"/>
<dbReference type="Gene3D" id="3.30.465.10">
    <property type="match status" value="1"/>
</dbReference>
<dbReference type="InterPro" id="IPR007173">
    <property type="entry name" value="ALO_C"/>
</dbReference>
<sequence>MGTSASVTNWAGNIVFGAGSFRRPDSVPALQELVAGSDRIRALGTGHSFSPIADTTGDLVSLADLPKIAHIDPDAATVTVSAGARYGEVTGMLTAAGFALPNLGSLPHISIAGACSTGTHGSGNGNGALATAVSAVELVGADGELRTVRRGDAEFAGSLVALGALGIVTTFTLDLRPAFDLRQWVYEGLRGFDDVEEVLAAAYSVSLFTYWEGEGFEQVWIKQRDTDPEPPLRWLGSTRADGPRHMVRGVDPRHCTPQLGVVGPWNERLPHFRLEFTPSSGEELQSEYLLPRGSLVDALRALDRIRDTIAPVLQVCEIRSIAADDLWLSLAHERDSAAVHFTWVADTAAVLPVVAAVEAVLEPFGARPHWGKVFGIEPDAVRALWPRLPDVERLLRRHDPAGKFRNAMVDRYLPA</sequence>
<dbReference type="Pfam" id="PF04030">
    <property type="entry name" value="ALO"/>
    <property type="match status" value="1"/>
</dbReference>
<organism evidence="3 4">
    <name type="scientific">Pseudonocardia alaniniphila</name>
    <dbReference type="NCBI Taxonomy" id="75291"/>
    <lineage>
        <taxon>Bacteria</taxon>
        <taxon>Bacillati</taxon>
        <taxon>Actinomycetota</taxon>
        <taxon>Actinomycetes</taxon>
        <taxon>Pseudonocardiales</taxon>
        <taxon>Pseudonocardiaceae</taxon>
        <taxon>Pseudonocardia</taxon>
    </lineage>
</organism>
<evidence type="ECO:0000313" key="4">
    <source>
        <dbReference type="Proteomes" id="UP001299970"/>
    </source>
</evidence>
<dbReference type="EMBL" id="JAKXMK010000013">
    <property type="protein sequence ID" value="MCH6167451.1"/>
    <property type="molecule type" value="Genomic_DNA"/>
</dbReference>
<dbReference type="SUPFAM" id="SSF56176">
    <property type="entry name" value="FAD-binding/transporter-associated domain-like"/>
    <property type="match status" value="1"/>
</dbReference>
<accession>A0ABS9TGP7</accession>
<dbReference type="PIRSF" id="PIRSF000136">
    <property type="entry name" value="LGO_GLO"/>
    <property type="match status" value="1"/>
</dbReference>
<dbReference type="PANTHER" id="PTHR43762">
    <property type="entry name" value="L-GULONOLACTONE OXIDASE"/>
    <property type="match status" value="1"/>
</dbReference>
<keyword evidence="1" id="KW-0560">Oxidoreductase</keyword>
<evidence type="ECO:0000259" key="2">
    <source>
        <dbReference type="PROSITE" id="PS51387"/>
    </source>
</evidence>
<dbReference type="InterPro" id="IPR006094">
    <property type="entry name" value="Oxid_FAD_bind_N"/>
</dbReference>